<evidence type="ECO:0000256" key="10">
    <source>
        <dbReference type="ARBA" id="ARBA00022840"/>
    </source>
</evidence>
<dbReference type="CDD" id="cd06225">
    <property type="entry name" value="HAMP"/>
    <property type="match status" value="1"/>
</dbReference>
<evidence type="ECO:0000256" key="6">
    <source>
        <dbReference type="ARBA" id="ARBA00022679"/>
    </source>
</evidence>
<dbReference type="InterPro" id="IPR036097">
    <property type="entry name" value="HisK_dim/P_sf"/>
</dbReference>
<protein>
    <recommendedName>
        <fullName evidence="3">histidine kinase</fullName>
        <ecNumber evidence="3">2.7.13.3</ecNumber>
    </recommendedName>
</protein>
<comment type="catalytic activity">
    <reaction evidence="1">
        <text>ATP + protein L-histidine = ADP + protein N-phospho-L-histidine.</text>
        <dbReference type="EC" id="2.7.13.3"/>
    </reaction>
</comment>
<dbReference type="PANTHER" id="PTHR45528:SF1">
    <property type="entry name" value="SENSOR HISTIDINE KINASE CPXA"/>
    <property type="match status" value="1"/>
</dbReference>
<dbReference type="SMART" id="SM00304">
    <property type="entry name" value="HAMP"/>
    <property type="match status" value="1"/>
</dbReference>
<keyword evidence="10" id="KW-0067">ATP-binding</keyword>
<reference evidence="18" key="1">
    <citation type="submission" date="2020-10" db="EMBL/GenBank/DDBJ databases">
        <authorList>
            <person name="Gilroy R."/>
        </authorList>
    </citation>
    <scope>NUCLEOTIDE SEQUENCE</scope>
    <source>
        <strain evidence="18">E3-2379</strain>
    </source>
</reference>
<dbReference type="CDD" id="cd00075">
    <property type="entry name" value="HATPase"/>
    <property type="match status" value="1"/>
</dbReference>
<dbReference type="GO" id="GO:0000155">
    <property type="term" value="F:phosphorelay sensor kinase activity"/>
    <property type="evidence" value="ECO:0007669"/>
    <property type="project" value="InterPro"/>
</dbReference>
<dbReference type="InterPro" id="IPR050398">
    <property type="entry name" value="HssS/ArlS-like"/>
</dbReference>
<gene>
    <name evidence="18" type="ORF">IAC13_08990</name>
</gene>
<evidence type="ECO:0000313" key="18">
    <source>
        <dbReference type="EMBL" id="MBO8464053.1"/>
    </source>
</evidence>
<reference evidence="18" key="2">
    <citation type="journal article" date="2021" name="PeerJ">
        <title>Extensive microbial diversity within the chicken gut microbiome revealed by metagenomics and culture.</title>
        <authorList>
            <person name="Gilroy R."/>
            <person name="Ravi A."/>
            <person name="Getino M."/>
            <person name="Pursley I."/>
            <person name="Horton D.L."/>
            <person name="Alikhan N.F."/>
            <person name="Baker D."/>
            <person name="Gharbi K."/>
            <person name="Hall N."/>
            <person name="Watson M."/>
            <person name="Adriaenssens E.M."/>
            <person name="Foster-Nyarko E."/>
            <person name="Jarju S."/>
            <person name="Secka A."/>
            <person name="Antonio M."/>
            <person name="Oren A."/>
            <person name="Chaudhuri R.R."/>
            <person name="La Ragione R."/>
            <person name="Hildebrand F."/>
            <person name="Pallen M.J."/>
        </authorList>
    </citation>
    <scope>NUCLEOTIDE SEQUENCE</scope>
    <source>
        <strain evidence="18">E3-2379</strain>
    </source>
</reference>
<comment type="subcellular location">
    <subcellularLocation>
        <location evidence="2">Cell membrane</location>
        <topology evidence="2">Multi-pass membrane protein</topology>
    </subcellularLocation>
</comment>
<dbReference type="Gene3D" id="6.10.340.10">
    <property type="match status" value="1"/>
</dbReference>
<dbReference type="InterPro" id="IPR005467">
    <property type="entry name" value="His_kinase_dom"/>
</dbReference>
<keyword evidence="9 18" id="KW-0418">Kinase</keyword>
<dbReference type="InterPro" id="IPR003594">
    <property type="entry name" value="HATPase_dom"/>
</dbReference>
<feature type="domain" description="HAMP" evidence="17">
    <location>
        <begin position="201"/>
        <end position="253"/>
    </location>
</feature>
<dbReference type="InterPro" id="IPR036890">
    <property type="entry name" value="HATPase_C_sf"/>
</dbReference>
<feature type="domain" description="Histidine kinase" evidence="16">
    <location>
        <begin position="268"/>
        <end position="488"/>
    </location>
</feature>
<keyword evidence="6" id="KW-0808">Transferase</keyword>
<keyword evidence="13 15" id="KW-0472">Membrane</keyword>
<evidence type="ECO:0000256" key="9">
    <source>
        <dbReference type="ARBA" id="ARBA00022777"/>
    </source>
</evidence>
<dbReference type="EMBL" id="JADIML010000255">
    <property type="protein sequence ID" value="MBO8464053.1"/>
    <property type="molecule type" value="Genomic_DNA"/>
</dbReference>
<dbReference type="FunFam" id="1.10.287.130:FF:000008">
    <property type="entry name" value="Two-component sensor histidine kinase"/>
    <property type="match status" value="1"/>
</dbReference>
<keyword evidence="7 15" id="KW-0812">Transmembrane</keyword>
<dbReference type="Gene3D" id="1.10.287.130">
    <property type="match status" value="1"/>
</dbReference>
<evidence type="ECO:0000256" key="7">
    <source>
        <dbReference type="ARBA" id="ARBA00022692"/>
    </source>
</evidence>
<keyword evidence="11 15" id="KW-1133">Transmembrane helix</keyword>
<evidence type="ECO:0000256" key="2">
    <source>
        <dbReference type="ARBA" id="ARBA00004651"/>
    </source>
</evidence>
<evidence type="ECO:0000256" key="11">
    <source>
        <dbReference type="ARBA" id="ARBA00022989"/>
    </source>
</evidence>
<organism evidence="18 19">
    <name type="scientific">Candidatus Scybalomonas excrementavium</name>
    <dbReference type="NCBI Taxonomy" id="2840943"/>
    <lineage>
        <taxon>Bacteria</taxon>
        <taxon>Bacillati</taxon>
        <taxon>Bacillota</taxon>
        <taxon>Clostridia</taxon>
        <taxon>Lachnospirales</taxon>
        <taxon>Lachnospiraceae</taxon>
        <taxon>Lachnospiraceae incertae sedis</taxon>
        <taxon>Candidatus Scybalomonas</taxon>
    </lineage>
</organism>
<feature type="transmembrane region" description="Helical" evidence="15">
    <location>
        <begin position="176"/>
        <end position="201"/>
    </location>
</feature>
<dbReference type="PRINTS" id="PR00344">
    <property type="entry name" value="BCTRLSENSOR"/>
</dbReference>
<evidence type="ECO:0000256" key="12">
    <source>
        <dbReference type="ARBA" id="ARBA00023012"/>
    </source>
</evidence>
<keyword evidence="8" id="KW-0547">Nucleotide-binding</keyword>
<evidence type="ECO:0000259" key="17">
    <source>
        <dbReference type="PROSITE" id="PS50885"/>
    </source>
</evidence>
<proteinExistence type="predicted"/>
<evidence type="ECO:0000256" key="3">
    <source>
        <dbReference type="ARBA" id="ARBA00012438"/>
    </source>
</evidence>
<dbReference type="EC" id="2.7.13.3" evidence="3"/>
<dbReference type="SUPFAM" id="SSF47384">
    <property type="entry name" value="Homodimeric domain of signal transducing histidine kinase"/>
    <property type="match status" value="1"/>
</dbReference>
<keyword evidence="14" id="KW-0175">Coiled coil</keyword>
<dbReference type="CDD" id="cd00082">
    <property type="entry name" value="HisKA"/>
    <property type="match status" value="1"/>
</dbReference>
<dbReference type="Pfam" id="PF00672">
    <property type="entry name" value="HAMP"/>
    <property type="match status" value="1"/>
</dbReference>
<dbReference type="Proteomes" id="UP000823618">
    <property type="component" value="Unassembled WGS sequence"/>
</dbReference>
<dbReference type="InterPro" id="IPR004358">
    <property type="entry name" value="Sig_transdc_His_kin-like_C"/>
</dbReference>
<evidence type="ECO:0000256" key="8">
    <source>
        <dbReference type="ARBA" id="ARBA00022741"/>
    </source>
</evidence>
<dbReference type="InterPro" id="IPR003661">
    <property type="entry name" value="HisK_dim/P_dom"/>
</dbReference>
<dbReference type="SMART" id="SM00387">
    <property type="entry name" value="HATPase_c"/>
    <property type="match status" value="1"/>
</dbReference>
<evidence type="ECO:0000256" key="14">
    <source>
        <dbReference type="SAM" id="Coils"/>
    </source>
</evidence>
<dbReference type="Pfam" id="PF02518">
    <property type="entry name" value="HATPase_c"/>
    <property type="match status" value="1"/>
</dbReference>
<keyword evidence="4" id="KW-1003">Cell membrane</keyword>
<evidence type="ECO:0000259" key="16">
    <source>
        <dbReference type="PROSITE" id="PS50109"/>
    </source>
</evidence>
<keyword evidence="12" id="KW-0902">Two-component regulatory system</keyword>
<dbReference type="PANTHER" id="PTHR45528">
    <property type="entry name" value="SENSOR HISTIDINE KINASE CPXA"/>
    <property type="match status" value="1"/>
</dbReference>
<dbReference type="PROSITE" id="PS50109">
    <property type="entry name" value="HIS_KIN"/>
    <property type="match status" value="1"/>
</dbReference>
<dbReference type="InterPro" id="IPR003660">
    <property type="entry name" value="HAMP_dom"/>
</dbReference>
<dbReference type="Pfam" id="PF00512">
    <property type="entry name" value="HisKA"/>
    <property type="match status" value="1"/>
</dbReference>
<dbReference type="AlphaFoldDB" id="A0A9D9I2P1"/>
<comment type="caution">
    <text evidence="18">The sequence shown here is derived from an EMBL/GenBank/DDBJ whole genome shotgun (WGS) entry which is preliminary data.</text>
</comment>
<evidence type="ECO:0000256" key="1">
    <source>
        <dbReference type="ARBA" id="ARBA00000085"/>
    </source>
</evidence>
<dbReference type="GO" id="GO:0005524">
    <property type="term" value="F:ATP binding"/>
    <property type="evidence" value="ECO:0007669"/>
    <property type="project" value="UniProtKB-KW"/>
</dbReference>
<dbReference type="FunFam" id="3.30.565.10:FF:000006">
    <property type="entry name" value="Sensor histidine kinase WalK"/>
    <property type="match status" value="1"/>
</dbReference>
<sequence>MKIVKKVKLMFLPAILLPLFLMMVSVVTISNFYVNTTVNADINGLEYIANPTKAVDEMTNEFFQELKKIAKEEPEKLLDSSYLNTINKKLKNRLSYLIVRQDDTIIYRGTKTEHQEVEQYLPQYGSQYMYEDGGLFISKPENFLIKQGDFITENGEQGSFFIMTCLEGLAPKFRGIIIQVILAIIGVLIFSSSLISAFMYTEFIRPVQLLKEGTDRIKEGNLDVDVEIMNRDEIGELCDSFNEMRRKLKELIDARLRYERENRELISNISHDLKTPITAIKGYVEGIMDGVADSPEKMERYIKTIYNKANDMDVLINELSIYSKIDSNVIPYNFAKIDIDMYFADCIEELSVDMEQKGIVLNYINYCKPHLLVAADAEQIKRVINNIVINAMKYNDKEKGCINIRLREEGMFVQVEIEDNGQGISENDLPHIFDRLYRADASRNSSKGGSGLGLSIAKKIIDEHGGKIWATSRPGSGTTIYFTLRKYKEDPLNE</sequence>
<dbReference type="GO" id="GO:0005886">
    <property type="term" value="C:plasma membrane"/>
    <property type="evidence" value="ECO:0007669"/>
    <property type="project" value="UniProtKB-SubCell"/>
</dbReference>
<feature type="transmembrane region" description="Helical" evidence="15">
    <location>
        <begin position="12"/>
        <end position="34"/>
    </location>
</feature>
<evidence type="ECO:0000256" key="13">
    <source>
        <dbReference type="ARBA" id="ARBA00023136"/>
    </source>
</evidence>
<feature type="coiled-coil region" evidence="14">
    <location>
        <begin position="241"/>
        <end position="268"/>
    </location>
</feature>
<name>A0A9D9I2P1_9FIRM</name>
<dbReference type="SUPFAM" id="SSF158472">
    <property type="entry name" value="HAMP domain-like"/>
    <property type="match status" value="1"/>
</dbReference>
<evidence type="ECO:0000256" key="5">
    <source>
        <dbReference type="ARBA" id="ARBA00022553"/>
    </source>
</evidence>
<dbReference type="SUPFAM" id="SSF55874">
    <property type="entry name" value="ATPase domain of HSP90 chaperone/DNA topoisomerase II/histidine kinase"/>
    <property type="match status" value="1"/>
</dbReference>
<keyword evidence="5" id="KW-0597">Phosphoprotein</keyword>
<evidence type="ECO:0000313" key="19">
    <source>
        <dbReference type="Proteomes" id="UP000823618"/>
    </source>
</evidence>
<dbReference type="SMART" id="SM00388">
    <property type="entry name" value="HisKA"/>
    <property type="match status" value="1"/>
</dbReference>
<evidence type="ECO:0000256" key="4">
    <source>
        <dbReference type="ARBA" id="ARBA00022475"/>
    </source>
</evidence>
<evidence type="ECO:0000256" key="15">
    <source>
        <dbReference type="SAM" id="Phobius"/>
    </source>
</evidence>
<accession>A0A9D9I2P1</accession>
<dbReference type="Gene3D" id="3.30.565.10">
    <property type="entry name" value="Histidine kinase-like ATPase, C-terminal domain"/>
    <property type="match status" value="1"/>
</dbReference>
<dbReference type="PROSITE" id="PS50885">
    <property type="entry name" value="HAMP"/>
    <property type="match status" value="1"/>
</dbReference>